<name>A0ABZ0UDZ3_9FIRM</name>
<gene>
    <name evidence="3" type="ORF">BLCOC_34980</name>
</gene>
<dbReference type="PANTHER" id="PTHR42743">
    <property type="entry name" value="AMINO-ACID AMINOTRANSFERASE"/>
    <property type="match status" value="1"/>
</dbReference>
<dbReference type="Proteomes" id="UP001325248">
    <property type="component" value="Chromosome"/>
</dbReference>
<dbReference type="SUPFAM" id="SSF56752">
    <property type="entry name" value="D-aminoacid aminotransferase-like PLP-dependent enzymes"/>
    <property type="match status" value="1"/>
</dbReference>
<organism evidence="3 4">
    <name type="scientific">Blautia producta</name>
    <dbReference type="NCBI Taxonomy" id="33035"/>
    <lineage>
        <taxon>Bacteria</taxon>
        <taxon>Bacillati</taxon>
        <taxon>Bacillota</taxon>
        <taxon>Clostridia</taxon>
        <taxon>Lachnospirales</taxon>
        <taxon>Lachnospiraceae</taxon>
        <taxon>Blautia</taxon>
    </lineage>
</organism>
<dbReference type="InterPro" id="IPR001544">
    <property type="entry name" value="Aminotrans_IV"/>
</dbReference>
<evidence type="ECO:0000256" key="2">
    <source>
        <dbReference type="ARBA" id="ARBA00009320"/>
    </source>
</evidence>
<reference evidence="3" key="1">
    <citation type="submission" date="2023-10" db="EMBL/GenBank/DDBJ databases">
        <title>Genome sequence of Blautia coccoides DSM 935.</title>
        <authorList>
            <person name="Boeer T."/>
            <person name="Bengelsdorf F.R."/>
            <person name="Daniel R."/>
            <person name="Poehlein A."/>
        </authorList>
    </citation>
    <scope>NUCLEOTIDE SEQUENCE [LARGE SCALE GENOMIC DNA]</scope>
    <source>
        <strain evidence="3">DSM 935</strain>
    </source>
</reference>
<protein>
    <recommendedName>
        <fullName evidence="5">4-amino-4-deoxychorismate lyase</fullName>
    </recommendedName>
</protein>
<dbReference type="InterPro" id="IPR043132">
    <property type="entry name" value="BCAT-like_C"/>
</dbReference>
<sequence length="312" mass="35865">MTKVFIRYSHLWKKATCISIHNGWVHQPLIPECLIIEFTITQNARHGKCFHDVLCLSEAKGMDIKMIIADDGFFFGIGAFETIAVKDGVPILLSHHYDRLLNTLKFLNLTNISMDEIRREVKNTLKKQDMQKGSKVLKITVSKENVLISTRPNTYHKKDYEKGFNTEYSAVRRNETSPLTYHKTLNYGDCVMEKRSFRKRGIQEPIFLNTKGELSEGATTNIFFVKDKDIIAPPMSCGMLPGIIRRYVYDSCKIKERILTPDMIPDYDEMFLTNSLLGIMPVKKLGSHLFKSQEIGKNLLRKYLSETASIVE</sequence>
<keyword evidence="4" id="KW-1185">Reference proteome</keyword>
<comment type="similarity">
    <text evidence="2">Belongs to the class-IV pyridoxal-phosphate-dependent aminotransferase family.</text>
</comment>
<dbReference type="InterPro" id="IPR050571">
    <property type="entry name" value="Class-IV_PLP-Dep_Aminotrnsfr"/>
</dbReference>
<dbReference type="Gene3D" id="3.20.10.10">
    <property type="entry name" value="D-amino Acid Aminotransferase, subunit A, domain 2"/>
    <property type="match status" value="1"/>
</dbReference>
<accession>A0ABZ0UDZ3</accession>
<evidence type="ECO:0000313" key="4">
    <source>
        <dbReference type="Proteomes" id="UP001325248"/>
    </source>
</evidence>
<dbReference type="InterPro" id="IPR043131">
    <property type="entry name" value="BCAT-like_N"/>
</dbReference>
<evidence type="ECO:0000313" key="3">
    <source>
        <dbReference type="EMBL" id="WPX75140.1"/>
    </source>
</evidence>
<dbReference type="Gene3D" id="3.30.470.10">
    <property type="match status" value="1"/>
</dbReference>
<dbReference type="Pfam" id="PF01063">
    <property type="entry name" value="Aminotran_4"/>
    <property type="match status" value="1"/>
</dbReference>
<comment type="cofactor">
    <cofactor evidence="1">
        <name>pyridoxal 5'-phosphate</name>
        <dbReference type="ChEBI" id="CHEBI:597326"/>
    </cofactor>
</comment>
<dbReference type="PANTHER" id="PTHR42743:SF11">
    <property type="entry name" value="AMINODEOXYCHORISMATE LYASE"/>
    <property type="match status" value="1"/>
</dbReference>
<dbReference type="EMBL" id="CP136422">
    <property type="protein sequence ID" value="WPX75140.1"/>
    <property type="molecule type" value="Genomic_DNA"/>
</dbReference>
<evidence type="ECO:0000256" key="1">
    <source>
        <dbReference type="ARBA" id="ARBA00001933"/>
    </source>
</evidence>
<proteinExistence type="inferred from homology"/>
<dbReference type="InterPro" id="IPR036038">
    <property type="entry name" value="Aminotransferase-like"/>
</dbReference>
<evidence type="ECO:0008006" key="5">
    <source>
        <dbReference type="Google" id="ProtNLM"/>
    </source>
</evidence>